<dbReference type="EMBL" id="BARV01031676">
    <property type="protein sequence ID" value="GAI40354.1"/>
    <property type="molecule type" value="Genomic_DNA"/>
</dbReference>
<evidence type="ECO:0000313" key="1">
    <source>
        <dbReference type="EMBL" id="GAI40354.1"/>
    </source>
</evidence>
<protein>
    <submittedName>
        <fullName evidence="1">Uncharacterized protein</fullName>
    </submittedName>
</protein>
<proteinExistence type="predicted"/>
<sequence>YVIPANPKTALQTTQRGIFTAAVALVHTAMADATNPLKSIDQVAYAALASAKGRIITWFNQAVKLYVDVVVAALVGCVYSDMTFTTKTAGAIDLELYLNEGTGSTLAAGKFYFGSTKTNLINAVAATVTAGDKVALVAEDCSAFLTAGVKAFVQFRPDAADGCEGADSGIYNFYAA</sequence>
<feature type="non-terminal residue" evidence="1">
    <location>
        <position position="1"/>
    </location>
</feature>
<name>X1QAQ0_9ZZZZ</name>
<gene>
    <name evidence="1" type="ORF">S06H3_50086</name>
</gene>
<reference evidence="1" key="1">
    <citation type="journal article" date="2014" name="Front. Microbiol.">
        <title>High frequency of phylogenetically diverse reductive dehalogenase-homologous genes in deep subseafloor sedimentary metagenomes.</title>
        <authorList>
            <person name="Kawai M."/>
            <person name="Futagami T."/>
            <person name="Toyoda A."/>
            <person name="Takaki Y."/>
            <person name="Nishi S."/>
            <person name="Hori S."/>
            <person name="Arai W."/>
            <person name="Tsubouchi T."/>
            <person name="Morono Y."/>
            <person name="Uchiyama I."/>
            <person name="Ito T."/>
            <person name="Fujiyama A."/>
            <person name="Inagaki F."/>
            <person name="Takami H."/>
        </authorList>
    </citation>
    <scope>NUCLEOTIDE SEQUENCE</scope>
    <source>
        <strain evidence="1">Expedition CK06-06</strain>
    </source>
</reference>
<comment type="caution">
    <text evidence="1">The sequence shown here is derived from an EMBL/GenBank/DDBJ whole genome shotgun (WGS) entry which is preliminary data.</text>
</comment>
<accession>X1QAQ0</accession>
<dbReference type="AlphaFoldDB" id="X1QAQ0"/>
<organism evidence="1">
    <name type="scientific">marine sediment metagenome</name>
    <dbReference type="NCBI Taxonomy" id="412755"/>
    <lineage>
        <taxon>unclassified sequences</taxon>
        <taxon>metagenomes</taxon>
        <taxon>ecological metagenomes</taxon>
    </lineage>
</organism>